<dbReference type="Pfam" id="PF13715">
    <property type="entry name" value="CarbopepD_reg_2"/>
    <property type="match status" value="1"/>
</dbReference>
<dbReference type="NCBIfam" id="TIGR04056">
    <property type="entry name" value="OMP_RagA_SusC"/>
    <property type="match status" value="1"/>
</dbReference>
<keyword evidence="3 7" id="KW-1134">Transmembrane beta strand</keyword>
<protein>
    <recommendedName>
        <fullName evidence="9">TonB-dependent receptor plug domain-containing protein</fullName>
    </recommendedName>
</protein>
<accession>A0ABR7M9F6</accession>
<dbReference type="InterPro" id="IPR023996">
    <property type="entry name" value="TonB-dep_OMP_SusC/RagA"/>
</dbReference>
<reference evidence="10 11" key="1">
    <citation type="submission" date="2016-07" db="EMBL/GenBank/DDBJ databases">
        <title>Genome analysis of Flavihumibacter stibioxidans YS-17.</title>
        <authorList>
            <person name="Shi K."/>
            <person name="Han Y."/>
            <person name="Wang G."/>
        </authorList>
    </citation>
    <scope>NUCLEOTIDE SEQUENCE [LARGE SCALE GENOMIC DNA]</scope>
    <source>
        <strain evidence="10 11">YS-17</strain>
    </source>
</reference>
<dbReference type="EMBL" id="MBUA01000012">
    <property type="protein sequence ID" value="MBC6491459.1"/>
    <property type="molecule type" value="Genomic_DNA"/>
</dbReference>
<evidence type="ECO:0000313" key="10">
    <source>
        <dbReference type="EMBL" id="MBC6491459.1"/>
    </source>
</evidence>
<dbReference type="Gene3D" id="2.170.130.10">
    <property type="entry name" value="TonB-dependent receptor, plug domain"/>
    <property type="match status" value="1"/>
</dbReference>
<keyword evidence="2 7" id="KW-0813">Transport</keyword>
<evidence type="ECO:0000256" key="3">
    <source>
        <dbReference type="ARBA" id="ARBA00022452"/>
    </source>
</evidence>
<keyword evidence="5 7" id="KW-0472">Membrane</keyword>
<keyword evidence="6 7" id="KW-0998">Cell outer membrane</keyword>
<feature type="domain" description="TonB-dependent receptor plug" evidence="9">
    <location>
        <begin position="122"/>
        <end position="226"/>
    </location>
</feature>
<dbReference type="Pfam" id="PF07715">
    <property type="entry name" value="Plug"/>
    <property type="match status" value="1"/>
</dbReference>
<keyword evidence="8" id="KW-0732">Signal</keyword>
<evidence type="ECO:0000256" key="7">
    <source>
        <dbReference type="PROSITE-ProRule" id="PRU01360"/>
    </source>
</evidence>
<evidence type="ECO:0000256" key="5">
    <source>
        <dbReference type="ARBA" id="ARBA00023136"/>
    </source>
</evidence>
<evidence type="ECO:0000256" key="2">
    <source>
        <dbReference type="ARBA" id="ARBA00022448"/>
    </source>
</evidence>
<comment type="similarity">
    <text evidence="7">Belongs to the TonB-dependent receptor family.</text>
</comment>
<keyword evidence="11" id="KW-1185">Reference proteome</keyword>
<dbReference type="PROSITE" id="PS52016">
    <property type="entry name" value="TONB_DEPENDENT_REC_3"/>
    <property type="match status" value="1"/>
</dbReference>
<evidence type="ECO:0000256" key="4">
    <source>
        <dbReference type="ARBA" id="ARBA00022692"/>
    </source>
</evidence>
<dbReference type="InterPro" id="IPR037066">
    <property type="entry name" value="Plug_dom_sf"/>
</dbReference>
<dbReference type="Gene3D" id="2.60.40.1120">
    <property type="entry name" value="Carboxypeptidase-like, regulatory domain"/>
    <property type="match status" value="1"/>
</dbReference>
<evidence type="ECO:0000256" key="1">
    <source>
        <dbReference type="ARBA" id="ARBA00004571"/>
    </source>
</evidence>
<keyword evidence="4 7" id="KW-0812">Transmembrane</keyword>
<evidence type="ECO:0000259" key="9">
    <source>
        <dbReference type="Pfam" id="PF07715"/>
    </source>
</evidence>
<feature type="chain" id="PRO_5046346270" description="TonB-dependent receptor plug domain-containing protein" evidence="8">
    <location>
        <begin position="28"/>
        <end position="1012"/>
    </location>
</feature>
<dbReference type="InterPro" id="IPR023997">
    <property type="entry name" value="TonB-dep_OMP_SusC/RagA_CS"/>
</dbReference>
<comment type="subcellular location">
    <subcellularLocation>
        <location evidence="1 7">Cell outer membrane</location>
        <topology evidence="1 7">Multi-pass membrane protein</topology>
    </subcellularLocation>
</comment>
<dbReference type="InterPro" id="IPR036942">
    <property type="entry name" value="Beta-barrel_TonB_sf"/>
</dbReference>
<dbReference type="NCBIfam" id="TIGR04057">
    <property type="entry name" value="SusC_RagA_signa"/>
    <property type="match status" value="1"/>
</dbReference>
<organism evidence="10 11">
    <name type="scientific">Flavihumibacter stibioxidans</name>
    <dbReference type="NCBI Taxonomy" id="1834163"/>
    <lineage>
        <taxon>Bacteria</taxon>
        <taxon>Pseudomonadati</taxon>
        <taxon>Bacteroidota</taxon>
        <taxon>Chitinophagia</taxon>
        <taxon>Chitinophagales</taxon>
        <taxon>Chitinophagaceae</taxon>
        <taxon>Flavihumibacter</taxon>
    </lineage>
</organism>
<proteinExistence type="inferred from homology"/>
<dbReference type="SUPFAM" id="SSF56935">
    <property type="entry name" value="Porins"/>
    <property type="match status" value="1"/>
</dbReference>
<gene>
    <name evidence="10" type="ORF">BC349_10470</name>
</gene>
<sequence>MLVTRSLRCIMLCITFAFLMTSIPVSAQTGTSPVSGKITDSKGNPLVGVTVALKGSKKVVTTDNEGRFTIEAKSNDVLELSHVGFNDQSVTVQSGQAIAISLQEKSGTLDDIVVVGYGTQRKKDLTGSVGVVKVDEAKKTASYDVAKMLQGQIAGVTVHGSGEPGGYVRIKVRGVSSFTSNDPLFVVDGVPLSAPFDFNPGDIESIQVLKDASAGAIYGSRAATGVVIITTKKGKAGALKVNYNGYMGAQWNPKTLPLTGRTDYQKIVSAAEQNAGLSIAPANDPASPFYVTDVNTDWQKEGMKTGIIQDHNVGFSGGSEAATYNVSLGYFDQEGTYRGPQKYNRYSLNANLGGKKGIFSYGVKVAYSQSDKIAPFNDMGSRAVFGGMVTSLVTAFPTIPVHDETHKGGFGGPAETIYRGIMLNVIGMNAMLDNRSNRGRMLGSAWGELELLKGLKYRMNLSYDRTDWKDTYFEPEFEMGTYYTNTLSLLRDNRGINTSSMMENLLTYKKDFGKHGFDLLGGVTYQYERGEGIYASARGLTEPYYPNFEQAPAEGKTVSSGFQENAILSYLGRMNYNYDDRYLLTVNFRRDGSSRFASTNRWGNFASVAGAWNLHNEHFMQLPDFISSLKLRGGYGELGNQNIGNYLYQAFVNTNASYVFNGTLAPGTSTINVVDPSLKWETKVTSYAGFDAGFLNEKITLSAEYYRNTNKDLLFGLPIPLTVGSFPSNITTNAASIRNSGFEFSLGYRNEIGKFKYNLNANMHTVKNEVLKLGDNNDPVYGTGSKTEVGRSIGEIYVYKTAGLFNTAEDVAKHAQQINAAPGDVRFVDTNGDNVINDLDRVYQGNSIPKVYFGLNAGASYGNFDFSMFWQGHAGNKVVNGIYHDLMLGLYANYHTDFLNYWTPTNMNTNVPRPVIGDPNGNARLSDRFVESGNYVRLQNFQVGYTMPSELLGRTKVINSLRFYISGQNALTISKYRGYDPDFFNDGLYSRGFDIGSWPNPRTYMFGIQAGF</sequence>
<dbReference type="Proteomes" id="UP000765802">
    <property type="component" value="Unassembled WGS sequence"/>
</dbReference>
<evidence type="ECO:0000313" key="11">
    <source>
        <dbReference type="Proteomes" id="UP000765802"/>
    </source>
</evidence>
<dbReference type="InterPro" id="IPR008969">
    <property type="entry name" value="CarboxyPept-like_regulatory"/>
</dbReference>
<evidence type="ECO:0000256" key="6">
    <source>
        <dbReference type="ARBA" id="ARBA00023237"/>
    </source>
</evidence>
<dbReference type="InterPro" id="IPR039426">
    <property type="entry name" value="TonB-dep_rcpt-like"/>
</dbReference>
<dbReference type="Gene3D" id="2.40.170.20">
    <property type="entry name" value="TonB-dependent receptor, beta-barrel domain"/>
    <property type="match status" value="1"/>
</dbReference>
<comment type="caution">
    <text evidence="10">The sequence shown here is derived from an EMBL/GenBank/DDBJ whole genome shotgun (WGS) entry which is preliminary data.</text>
</comment>
<feature type="signal peptide" evidence="8">
    <location>
        <begin position="1"/>
        <end position="27"/>
    </location>
</feature>
<dbReference type="SUPFAM" id="SSF49464">
    <property type="entry name" value="Carboxypeptidase regulatory domain-like"/>
    <property type="match status" value="1"/>
</dbReference>
<evidence type="ECO:0000256" key="8">
    <source>
        <dbReference type="SAM" id="SignalP"/>
    </source>
</evidence>
<dbReference type="InterPro" id="IPR012910">
    <property type="entry name" value="Plug_dom"/>
</dbReference>
<name>A0ABR7M9F6_9BACT</name>